<evidence type="ECO:0000313" key="1">
    <source>
        <dbReference type="EMBL" id="KAG1817229.1"/>
    </source>
</evidence>
<protein>
    <submittedName>
        <fullName evidence="1">Uncharacterized protein</fullName>
    </submittedName>
</protein>
<gene>
    <name evidence="1" type="ORF">BJ212DRAFT_1299377</name>
</gene>
<reference evidence="1" key="1">
    <citation type="journal article" date="2020" name="New Phytol.">
        <title>Comparative genomics reveals dynamic genome evolution in host specialist ectomycorrhizal fungi.</title>
        <authorList>
            <person name="Lofgren L.A."/>
            <person name="Nguyen N.H."/>
            <person name="Vilgalys R."/>
            <person name="Ruytinx J."/>
            <person name="Liao H.L."/>
            <person name="Branco S."/>
            <person name="Kuo A."/>
            <person name="LaButti K."/>
            <person name="Lipzen A."/>
            <person name="Andreopoulos W."/>
            <person name="Pangilinan J."/>
            <person name="Riley R."/>
            <person name="Hundley H."/>
            <person name="Na H."/>
            <person name="Barry K."/>
            <person name="Grigoriev I.V."/>
            <person name="Stajich J.E."/>
            <person name="Kennedy P.G."/>
        </authorList>
    </citation>
    <scope>NUCLEOTIDE SEQUENCE</scope>
    <source>
        <strain evidence="1">MN1</strain>
    </source>
</reference>
<evidence type="ECO:0000313" key="2">
    <source>
        <dbReference type="Proteomes" id="UP000807769"/>
    </source>
</evidence>
<dbReference type="AlphaFoldDB" id="A0A9P7ECF9"/>
<proteinExistence type="predicted"/>
<dbReference type="EMBL" id="JABBWG010000014">
    <property type="protein sequence ID" value="KAG1817229.1"/>
    <property type="molecule type" value="Genomic_DNA"/>
</dbReference>
<dbReference type="GeneID" id="64626877"/>
<accession>A0A9P7ECF9</accession>
<keyword evidence="2" id="KW-1185">Reference proteome</keyword>
<comment type="caution">
    <text evidence="1">The sequence shown here is derived from an EMBL/GenBank/DDBJ whole genome shotgun (WGS) entry which is preliminary data.</text>
</comment>
<dbReference type="RefSeq" id="XP_041193648.1">
    <property type="nucleotide sequence ID" value="XM_041332860.1"/>
</dbReference>
<organism evidence="1 2">
    <name type="scientific">Suillus subaureus</name>
    <dbReference type="NCBI Taxonomy" id="48587"/>
    <lineage>
        <taxon>Eukaryota</taxon>
        <taxon>Fungi</taxon>
        <taxon>Dikarya</taxon>
        <taxon>Basidiomycota</taxon>
        <taxon>Agaricomycotina</taxon>
        <taxon>Agaricomycetes</taxon>
        <taxon>Agaricomycetidae</taxon>
        <taxon>Boletales</taxon>
        <taxon>Suillineae</taxon>
        <taxon>Suillaceae</taxon>
        <taxon>Suillus</taxon>
    </lineage>
</organism>
<sequence length="100" mass="11493">MPAWRTILLVRTWTRHLLELPDPADDTESVEDLKEPVYSESHSRALRLIVRLGQPFGAFLLARQRDGGYKRIASDRNIIAQVRDMASVGDMMDIRTLEIM</sequence>
<dbReference type="Proteomes" id="UP000807769">
    <property type="component" value="Unassembled WGS sequence"/>
</dbReference>
<dbReference type="OrthoDB" id="2679089at2759"/>
<name>A0A9P7ECF9_9AGAM</name>